<dbReference type="Pfam" id="PF12017">
    <property type="entry name" value="Tnp_P_element"/>
    <property type="match status" value="1"/>
</dbReference>
<accession>A0AAV0Y5E2</accession>
<feature type="coiled-coil region" evidence="6">
    <location>
        <begin position="143"/>
        <end position="177"/>
    </location>
</feature>
<organism evidence="8 9">
    <name type="scientific">Macrosiphum euphorbiae</name>
    <name type="common">potato aphid</name>
    <dbReference type="NCBI Taxonomy" id="13131"/>
    <lineage>
        <taxon>Eukaryota</taxon>
        <taxon>Metazoa</taxon>
        <taxon>Ecdysozoa</taxon>
        <taxon>Arthropoda</taxon>
        <taxon>Hexapoda</taxon>
        <taxon>Insecta</taxon>
        <taxon>Pterygota</taxon>
        <taxon>Neoptera</taxon>
        <taxon>Paraneoptera</taxon>
        <taxon>Hemiptera</taxon>
        <taxon>Sternorrhyncha</taxon>
        <taxon>Aphidomorpha</taxon>
        <taxon>Aphidoidea</taxon>
        <taxon>Aphididae</taxon>
        <taxon>Macrosiphini</taxon>
        <taxon>Macrosiphum</taxon>
    </lineage>
</organism>
<dbReference type="SMART" id="SM00692">
    <property type="entry name" value="DM3"/>
    <property type="match status" value="1"/>
</dbReference>
<keyword evidence="2 5" id="KW-0863">Zinc-finger</keyword>
<dbReference type="AlphaFoldDB" id="A0AAV0Y5E2"/>
<dbReference type="Pfam" id="PF21788">
    <property type="entry name" value="TNP-like_GBD"/>
    <property type="match status" value="1"/>
</dbReference>
<reference evidence="8 9" key="1">
    <citation type="submission" date="2023-01" db="EMBL/GenBank/DDBJ databases">
        <authorList>
            <person name="Whitehead M."/>
        </authorList>
    </citation>
    <scope>NUCLEOTIDE SEQUENCE [LARGE SCALE GENOMIC DNA]</scope>
</reference>
<sequence length="857" mass="98864">MVMLFSVPKDVLRCNEWLINCGRQDLLNKSIDVLTKYYRVCLNHFNDNMFSSAEKSRLLPKAVPTEFEECNNVSVEEIGLDNSTVGNNCLDETIFDSSVATSTPSKENQSISVTCNESGTSPVLRLSTSSQTTQLLSLNTPRKRKLKVEVKELRNRCQQLEEQFETLSNQVKDIVSSDQHFYQACDSKLPANLSMLVKHYVQMAKKKSQGIRYCNQIKQLALSIYFFGPQAYRFLKTILQLPSTRTLRRITEQIELRPGLNDILFETMDLKIKNMKDDAKDCILCIDEMSIKSHLYYKLSQDYIIGFNNSNNTKTYELAKHVLFFMLRSLNHEWKQPVAYYFINNSCSGIDLQNTIFDVITKLQSISINIKAVTTDQGSNFTSFANTMNVSSQRPFFFVNGKKIFYIFDVPHLLKSTRNNFFKYNLTFLNSITDKKYLTQFYKSDQGLNRLAPKLTDIHINPGAFQKMKVRYASQTFSATVAAGMKTCIEGGTLPRLANGTVQFIDNMDKLFDLLNSKPSRGNKEFNQPFRNADYQRKHLQFMLEEFTNMKIIQKQIVNGKMVEVDVTSRVKFLNGWKITISSVLQLWDDMTKELGKPYILYTGRLNQDCLENLFGTFRNQNGNCVNPTPIQFFFSFKKIFFMNYFKHSSGSNCLDDLNDILTNIGDISPPLNNGHALFPEKTPFNFSHLKVGTVDYRELCFPERNALAYVCGYFIKKCMERHSCEMCLNYITNQNQLDQSLLFIYFKAYTNSEANSTDSTFGKLNVPTDQFLNYINDLDDIFINNFPLLAVQDNVGKKLKNLLDNVPLNHPCPNFDIEFLKKLYIRLRIFHTIKNLNKTMLSTTRKNRKLGILSHL</sequence>
<keyword evidence="9" id="KW-1185">Reference proteome</keyword>
<keyword evidence="6" id="KW-0175">Coiled coil</keyword>
<evidence type="ECO:0000256" key="3">
    <source>
        <dbReference type="ARBA" id="ARBA00022833"/>
    </source>
</evidence>
<dbReference type="Pfam" id="PF05485">
    <property type="entry name" value="THAP"/>
    <property type="match status" value="1"/>
</dbReference>
<dbReference type="Pfam" id="PF21789">
    <property type="entry name" value="TNP-like_RNaseH_C"/>
    <property type="match status" value="1"/>
</dbReference>
<evidence type="ECO:0000256" key="4">
    <source>
        <dbReference type="ARBA" id="ARBA00023125"/>
    </source>
</evidence>
<keyword evidence="4 5" id="KW-0238">DNA-binding</keyword>
<name>A0AAV0Y5E2_9HEMI</name>
<dbReference type="PANTHER" id="PTHR48455:SF1">
    <property type="entry name" value="TRANSPOSABLE ELEMENT P TRANSPOSASE-LIKE PROTEIN"/>
    <property type="match status" value="1"/>
</dbReference>
<dbReference type="InterPro" id="IPR048366">
    <property type="entry name" value="TNP-like_GBD"/>
</dbReference>
<dbReference type="GO" id="GO:0003677">
    <property type="term" value="F:DNA binding"/>
    <property type="evidence" value="ECO:0007669"/>
    <property type="project" value="UniProtKB-UniRule"/>
</dbReference>
<dbReference type="InterPro" id="IPR006612">
    <property type="entry name" value="THAP_Znf"/>
</dbReference>
<dbReference type="PROSITE" id="PS50950">
    <property type="entry name" value="ZF_THAP"/>
    <property type="match status" value="1"/>
</dbReference>
<keyword evidence="1" id="KW-0479">Metal-binding</keyword>
<proteinExistence type="predicted"/>
<dbReference type="Proteomes" id="UP001160148">
    <property type="component" value="Unassembled WGS sequence"/>
</dbReference>
<evidence type="ECO:0000256" key="6">
    <source>
        <dbReference type="SAM" id="Coils"/>
    </source>
</evidence>
<dbReference type="SUPFAM" id="SSF57716">
    <property type="entry name" value="Glucocorticoid receptor-like (DNA-binding domain)"/>
    <property type="match status" value="1"/>
</dbReference>
<dbReference type="EMBL" id="CARXXK010001238">
    <property type="protein sequence ID" value="CAI6374651.1"/>
    <property type="molecule type" value="Genomic_DNA"/>
</dbReference>
<gene>
    <name evidence="8" type="ORF">MEUPH1_LOCUS28254</name>
</gene>
<evidence type="ECO:0000259" key="7">
    <source>
        <dbReference type="PROSITE" id="PS50950"/>
    </source>
</evidence>
<dbReference type="InterPro" id="IPR048365">
    <property type="entry name" value="TNP-like_RNaseH_N"/>
</dbReference>
<evidence type="ECO:0000313" key="8">
    <source>
        <dbReference type="EMBL" id="CAI6374651.1"/>
    </source>
</evidence>
<dbReference type="InterPro" id="IPR021896">
    <property type="entry name" value="THAP9-like_HTH"/>
</dbReference>
<comment type="caution">
    <text evidence="8">The sequence shown here is derived from an EMBL/GenBank/DDBJ whole genome shotgun (WGS) entry which is preliminary data.</text>
</comment>
<evidence type="ECO:0000256" key="1">
    <source>
        <dbReference type="ARBA" id="ARBA00022723"/>
    </source>
</evidence>
<dbReference type="PANTHER" id="PTHR48455">
    <property type="entry name" value="TRANSPOSABLE ELEMENT P TRANSPOSASE-LIKE PROTEIN"/>
    <property type="match status" value="1"/>
</dbReference>
<feature type="domain" description="THAP-type" evidence="7">
    <location>
        <begin position="1"/>
        <end position="67"/>
    </location>
</feature>
<evidence type="ECO:0000256" key="2">
    <source>
        <dbReference type="ARBA" id="ARBA00022771"/>
    </source>
</evidence>
<evidence type="ECO:0000256" key="5">
    <source>
        <dbReference type="PROSITE-ProRule" id="PRU00309"/>
    </source>
</evidence>
<keyword evidence="3" id="KW-0862">Zinc</keyword>
<dbReference type="Pfam" id="PF21787">
    <property type="entry name" value="TNP-like_RNaseH_N"/>
    <property type="match status" value="1"/>
</dbReference>
<dbReference type="InterPro" id="IPR048367">
    <property type="entry name" value="TNP-like_RNaseH_C"/>
</dbReference>
<evidence type="ECO:0000313" key="9">
    <source>
        <dbReference type="Proteomes" id="UP001160148"/>
    </source>
</evidence>
<protein>
    <recommendedName>
        <fullName evidence="7">THAP-type domain-containing protein</fullName>
    </recommendedName>
</protein>
<dbReference type="GO" id="GO:0008270">
    <property type="term" value="F:zinc ion binding"/>
    <property type="evidence" value="ECO:0007669"/>
    <property type="project" value="UniProtKB-KW"/>
</dbReference>